<dbReference type="SMART" id="SM00066">
    <property type="entry name" value="GAL4"/>
    <property type="match status" value="1"/>
</dbReference>
<keyword evidence="7" id="KW-1185">Reference proteome</keyword>
<dbReference type="OrthoDB" id="435881at2759"/>
<dbReference type="GO" id="GO:0003677">
    <property type="term" value="F:DNA binding"/>
    <property type="evidence" value="ECO:0007669"/>
    <property type="project" value="InterPro"/>
</dbReference>
<dbReference type="STRING" id="1093900.A0A507AXB9"/>
<dbReference type="InterPro" id="IPR036864">
    <property type="entry name" value="Zn2-C6_fun-type_DNA-bd_sf"/>
</dbReference>
<reference evidence="6 7" key="1">
    <citation type="submission" date="2019-06" db="EMBL/GenBank/DDBJ databases">
        <title>Draft genome sequence of the filamentous fungus Phialemoniopsis curvata isolated from diesel fuel.</title>
        <authorList>
            <person name="Varaljay V.A."/>
            <person name="Lyon W.J."/>
            <person name="Crouch A.L."/>
            <person name="Drake C.E."/>
            <person name="Hollomon J.M."/>
            <person name="Nadeau L.J."/>
            <person name="Nunn H.S."/>
            <person name="Stevenson B.S."/>
            <person name="Bojanowski C.L."/>
            <person name="Crookes-Goodson W.J."/>
        </authorList>
    </citation>
    <scope>NUCLEOTIDE SEQUENCE [LARGE SCALE GENOMIC DNA]</scope>
    <source>
        <strain evidence="6 7">D216</strain>
    </source>
</reference>
<dbReference type="CDD" id="cd00067">
    <property type="entry name" value="GAL4"/>
    <property type="match status" value="1"/>
</dbReference>
<dbReference type="InterPro" id="IPR001138">
    <property type="entry name" value="Zn2Cys6_DnaBD"/>
</dbReference>
<dbReference type="SMART" id="SM00906">
    <property type="entry name" value="Fungal_trans"/>
    <property type="match status" value="1"/>
</dbReference>
<dbReference type="Pfam" id="PF00172">
    <property type="entry name" value="Zn_clus"/>
    <property type="match status" value="1"/>
</dbReference>
<dbReference type="GeneID" id="41975412"/>
<dbReference type="EMBL" id="SKBQ01000050">
    <property type="protein sequence ID" value="TPX11104.1"/>
    <property type="molecule type" value="Genomic_DNA"/>
</dbReference>
<dbReference type="Pfam" id="PF04082">
    <property type="entry name" value="Fungal_trans"/>
    <property type="match status" value="1"/>
</dbReference>
<keyword evidence="2" id="KW-0479">Metal-binding</keyword>
<dbReference type="CDD" id="cd12148">
    <property type="entry name" value="fungal_TF_MHR"/>
    <property type="match status" value="1"/>
</dbReference>
<dbReference type="InParanoid" id="A0A507AXB9"/>
<proteinExistence type="predicted"/>
<feature type="compositionally biased region" description="Basic and acidic residues" evidence="4">
    <location>
        <begin position="104"/>
        <end position="127"/>
    </location>
</feature>
<feature type="compositionally biased region" description="Polar residues" evidence="4">
    <location>
        <begin position="645"/>
        <end position="658"/>
    </location>
</feature>
<dbReference type="GO" id="GO:0000981">
    <property type="term" value="F:DNA-binding transcription factor activity, RNA polymerase II-specific"/>
    <property type="evidence" value="ECO:0007669"/>
    <property type="project" value="InterPro"/>
</dbReference>
<organism evidence="6 7">
    <name type="scientific">Thyridium curvatum</name>
    <dbReference type="NCBI Taxonomy" id="1093900"/>
    <lineage>
        <taxon>Eukaryota</taxon>
        <taxon>Fungi</taxon>
        <taxon>Dikarya</taxon>
        <taxon>Ascomycota</taxon>
        <taxon>Pezizomycotina</taxon>
        <taxon>Sordariomycetes</taxon>
        <taxon>Sordariomycetidae</taxon>
        <taxon>Thyridiales</taxon>
        <taxon>Thyridiaceae</taxon>
        <taxon>Thyridium</taxon>
    </lineage>
</organism>
<feature type="region of interest" description="Disordered" evidence="4">
    <location>
        <begin position="645"/>
        <end position="696"/>
    </location>
</feature>
<dbReference type="Gene3D" id="4.10.240.10">
    <property type="entry name" value="Zn(2)-C6 fungal-type DNA-binding domain"/>
    <property type="match status" value="1"/>
</dbReference>
<feature type="domain" description="Zn(2)-C6 fungal-type" evidence="5">
    <location>
        <begin position="29"/>
        <end position="58"/>
    </location>
</feature>
<comment type="caution">
    <text evidence="6">The sequence shown here is derived from an EMBL/GenBank/DDBJ whole genome shotgun (WGS) entry which is preliminary data.</text>
</comment>
<keyword evidence="3" id="KW-0539">Nucleus</keyword>
<evidence type="ECO:0000256" key="2">
    <source>
        <dbReference type="ARBA" id="ARBA00022723"/>
    </source>
</evidence>
<evidence type="ECO:0000256" key="4">
    <source>
        <dbReference type="SAM" id="MobiDB-lite"/>
    </source>
</evidence>
<accession>A0A507AXB9</accession>
<dbReference type="GO" id="GO:0008270">
    <property type="term" value="F:zinc ion binding"/>
    <property type="evidence" value="ECO:0007669"/>
    <property type="project" value="InterPro"/>
</dbReference>
<dbReference type="GO" id="GO:0005634">
    <property type="term" value="C:nucleus"/>
    <property type="evidence" value="ECO:0007669"/>
    <property type="project" value="UniProtKB-SubCell"/>
</dbReference>
<dbReference type="InterPro" id="IPR007219">
    <property type="entry name" value="XnlR_reg_dom"/>
</dbReference>
<protein>
    <recommendedName>
        <fullName evidence="5">Zn(2)-C6 fungal-type domain-containing protein</fullName>
    </recommendedName>
</protein>
<evidence type="ECO:0000256" key="3">
    <source>
        <dbReference type="ARBA" id="ARBA00023242"/>
    </source>
</evidence>
<feature type="compositionally biased region" description="Polar residues" evidence="4">
    <location>
        <begin position="1"/>
        <end position="18"/>
    </location>
</feature>
<gene>
    <name evidence="6" type="ORF">E0L32_007965</name>
</gene>
<comment type="subcellular location">
    <subcellularLocation>
        <location evidence="1">Nucleus</location>
    </subcellularLocation>
</comment>
<dbReference type="SUPFAM" id="SSF57701">
    <property type="entry name" value="Zn2/Cys6 DNA-binding domain"/>
    <property type="match status" value="1"/>
</dbReference>
<dbReference type="PANTHER" id="PTHR31001">
    <property type="entry name" value="UNCHARACTERIZED TRANSCRIPTIONAL REGULATORY PROTEIN"/>
    <property type="match status" value="1"/>
</dbReference>
<evidence type="ECO:0000259" key="5">
    <source>
        <dbReference type="PROSITE" id="PS50048"/>
    </source>
</evidence>
<evidence type="ECO:0000256" key="1">
    <source>
        <dbReference type="ARBA" id="ARBA00004123"/>
    </source>
</evidence>
<dbReference type="GO" id="GO:0006351">
    <property type="term" value="P:DNA-templated transcription"/>
    <property type="evidence" value="ECO:0007669"/>
    <property type="project" value="InterPro"/>
</dbReference>
<evidence type="ECO:0000313" key="6">
    <source>
        <dbReference type="EMBL" id="TPX11104.1"/>
    </source>
</evidence>
<dbReference type="RefSeq" id="XP_030992815.1">
    <property type="nucleotide sequence ID" value="XM_031142766.1"/>
</dbReference>
<dbReference type="PROSITE" id="PS00463">
    <property type="entry name" value="ZN2_CY6_FUNGAL_1"/>
    <property type="match status" value="1"/>
</dbReference>
<dbReference type="InterPro" id="IPR050613">
    <property type="entry name" value="Sec_Metabolite_Reg"/>
</dbReference>
<dbReference type="AlphaFoldDB" id="A0A507AXB9"/>
<dbReference type="PROSITE" id="PS50048">
    <property type="entry name" value="ZN2_CY6_FUNGAL_2"/>
    <property type="match status" value="1"/>
</dbReference>
<dbReference type="PANTHER" id="PTHR31001:SF57">
    <property type="entry name" value="ZN(II)2CYS6 TRANSCRIPTION FACTOR (EUROFUNG)"/>
    <property type="match status" value="1"/>
</dbReference>
<feature type="compositionally biased region" description="Polar residues" evidence="4">
    <location>
        <begin position="178"/>
        <end position="189"/>
    </location>
</feature>
<sequence length="737" mass="82465">METHITCTAEGSGTSTPPSGQPRGGFTRSCTTCRSRKVKCDKQQPCAQCVRSGVDCVYPPGPGRAPKRPRKERDVQLLNRLSRLESIIKALDKDNNSRSNPPRESAEGTDHVRVQDRTGSESERSRSESPPIDKQLGRLMIADSRSYYVSSVLWANLSDEIEELRDLLHQPTSDDETPMSTKSPAADSSSLEIGSNAMLLGFRSLAQSLNEFHPQISVSVALLEVFKQNVAPLVRIFHIPTLIKLYWDAVSSLDSPDKNTEALLFTIYYSAIISMDSEQCVSILGVDRPTALERYLFATQQALARADLLNTENLVLLQAAVLFLSALRNEDDSRRVWSLTALVYHIAQAMGLHRDGPAFGLGPFETELRRRLWWHICLLDNRSSDYHGCEPIVHESLFDTKIPLNINDSDITPEMTEPPPEREGATEMTFCLIRFHSMRVMWKIGNIPPSKEAASDQRLDGQKHALTLEDCEALVDGLNQKLQDQFIRHCDLSIPFYLVSVTVARLIIARSWLMVHYPRSRKDCLEAISSETLRDKLFLTSVQVLEMSSFLMTNKDLRRWRWHSQTHFQWHALAFVLLEICRRPPSPDCDRAWAYVSTVYSQWNMRESHKKYAFWRPVQRLMAKAQYVREIQSSTMASLASYSQTAGGQSDAQPSGLNATLWPGSIQDPGAPGTGNALQPPADGDSVLTGASPLSGDGKDQSLYSLMELDSLIDMFPETEGQNFVSLTGQDGVLGSV</sequence>
<dbReference type="Proteomes" id="UP000319257">
    <property type="component" value="Unassembled WGS sequence"/>
</dbReference>
<feature type="region of interest" description="Disordered" evidence="4">
    <location>
        <begin position="89"/>
        <end position="136"/>
    </location>
</feature>
<feature type="region of interest" description="Disordered" evidence="4">
    <location>
        <begin position="1"/>
        <end position="28"/>
    </location>
</feature>
<evidence type="ECO:0000313" key="7">
    <source>
        <dbReference type="Proteomes" id="UP000319257"/>
    </source>
</evidence>
<feature type="region of interest" description="Disordered" evidence="4">
    <location>
        <begin position="170"/>
        <end position="189"/>
    </location>
</feature>
<name>A0A507AXB9_9PEZI</name>